<keyword evidence="4 6" id="KW-0653">Protein transport</keyword>
<dbReference type="Pfam" id="PF04157">
    <property type="entry name" value="EAP30"/>
    <property type="match status" value="1"/>
</dbReference>
<dbReference type="Proteomes" id="UP000886595">
    <property type="component" value="Unassembled WGS sequence"/>
</dbReference>
<dbReference type="InterPro" id="IPR036388">
    <property type="entry name" value="WH-like_DNA-bd_sf"/>
</dbReference>
<keyword evidence="2 6" id="KW-0813">Transport</keyword>
<evidence type="ECO:0000313" key="10">
    <source>
        <dbReference type="Proteomes" id="UP000886595"/>
    </source>
</evidence>
<evidence type="ECO:0000256" key="2">
    <source>
        <dbReference type="ARBA" id="ARBA00022448"/>
    </source>
</evidence>
<dbReference type="InterPro" id="IPR040608">
    <property type="entry name" value="Snf8/Vps36"/>
</dbReference>
<dbReference type="EMBL" id="JAAMPC010000014">
    <property type="protein sequence ID" value="KAG2262591.1"/>
    <property type="molecule type" value="Genomic_DNA"/>
</dbReference>
<sequence length="434" mass="47765">MASESRIGSDGLFNAAEVTTSGRPVLRRNEVECFLLSSVDLDSEDDPPRFASLRSGNLILTTHRLIWIPSSQPNASSSLPSSSSSSLPLAAVTHIFSHKKSIKSMFHSPRIRFQAESVVVTIVFRGKGDFDGRAWEEDEKSESEASSGSGAGTVAQGLYGNDGTVRMVGLAGILRKEQEQWESTDKSLQDAFQDLNALMSKAKEMVSLAEKMRQKLLSAPSSQNGGGDDEEMGSKEEMQQWMLSVGIISPVTKESAGALYHQELSRQLADFVRIPLEQAGGMISLTDMYYHFNRARGTELISPDDLWQACNLWEKFDVPVMLRKFDSGVKVIQNKSHSDEEVMSRIRTLVTKTETLRTGVTASDAALTLKIAPAMAKEHLLSAETKGLLSRDMSPDGLRFYFNLFPEIDPTDLHLVKGFGTYGEWVKATSLLSV</sequence>
<protein>
    <recommendedName>
        <fullName evidence="6">Vacuolar protein-sorting-associated protein 36</fullName>
    </recommendedName>
    <alternativeName>
        <fullName evidence="6">ESCRT-II complex subunit VPS36</fullName>
    </alternativeName>
</protein>
<feature type="domain" description="GLUE N-terminal" evidence="8">
    <location>
        <begin position="16"/>
        <end position="142"/>
    </location>
</feature>
<name>A0A8X7U349_BRACI</name>
<reference evidence="9 10" key="1">
    <citation type="submission" date="2020-02" db="EMBL/GenBank/DDBJ databases">
        <authorList>
            <person name="Ma Q."/>
            <person name="Huang Y."/>
            <person name="Song X."/>
            <person name="Pei D."/>
        </authorList>
    </citation>
    <scope>NUCLEOTIDE SEQUENCE [LARGE SCALE GENOMIC DNA]</scope>
    <source>
        <strain evidence="9">Sxm20200214</strain>
        <tissue evidence="9">Leaf</tissue>
    </source>
</reference>
<keyword evidence="6" id="KW-0963">Cytoplasm</keyword>
<dbReference type="InterPro" id="IPR037855">
    <property type="entry name" value="Vps36"/>
</dbReference>
<accession>A0A8X7U349</accession>
<evidence type="ECO:0000256" key="5">
    <source>
        <dbReference type="ARBA" id="ARBA00023054"/>
    </source>
</evidence>
<organism evidence="9 10">
    <name type="scientific">Brassica carinata</name>
    <name type="common">Ethiopian mustard</name>
    <name type="synonym">Abyssinian cabbage</name>
    <dbReference type="NCBI Taxonomy" id="52824"/>
    <lineage>
        <taxon>Eukaryota</taxon>
        <taxon>Viridiplantae</taxon>
        <taxon>Streptophyta</taxon>
        <taxon>Embryophyta</taxon>
        <taxon>Tracheophyta</taxon>
        <taxon>Spermatophyta</taxon>
        <taxon>Magnoliopsida</taxon>
        <taxon>eudicotyledons</taxon>
        <taxon>Gunneridae</taxon>
        <taxon>Pentapetalae</taxon>
        <taxon>rosids</taxon>
        <taxon>malvids</taxon>
        <taxon>Brassicales</taxon>
        <taxon>Brassicaceae</taxon>
        <taxon>Brassiceae</taxon>
        <taxon>Brassica</taxon>
    </lineage>
</organism>
<evidence type="ECO:0000256" key="7">
    <source>
        <dbReference type="SAM" id="MobiDB-lite"/>
    </source>
</evidence>
<comment type="subunit">
    <text evidence="6">Component of the endosomal sorting complex required for transport II (ESCRT-II).</text>
</comment>
<keyword evidence="5" id="KW-0175">Coiled coil</keyword>
<comment type="caution">
    <text evidence="9">The sequence shown here is derived from an EMBL/GenBank/DDBJ whole genome shotgun (WGS) entry which is preliminary data.</text>
</comment>
<evidence type="ECO:0000313" key="9">
    <source>
        <dbReference type="EMBL" id="KAG2262591.1"/>
    </source>
</evidence>
<dbReference type="InterPro" id="IPR011993">
    <property type="entry name" value="PH-like_dom_sf"/>
</dbReference>
<dbReference type="Gene3D" id="6.10.140.260">
    <property type="match status" value="1"/>
</dbReference>
<evidence type="ECO:0000256" key="6">
    <source>
        <dbReference type="RuleBase" id="RU367095"/>
    </source>
</evidence>
<dbReference type="FunFam" id="1.10.10.10:FF:000165">
    <property type="entry name" value="Vacuolar protein sorting protein (Vps36)"/>
    <property type="match status" value="1"/>
</dbReference>
<dbReference type="Gene3D" id="2.30.29.30">
    <property type="entry name" value="Pleckstrin-homology domain (PH domain)/Phosphotyrosine-binding domain (PTB)"/>
    <property type="match status" value="1"/>
</dbReference>
<dbReference type="Pfam" id="PF11605">
    <property type="entry name" value="Vps36_ESCRT-II"/>
    <property type="match status" value="1"/>
</dbReference>
<dbReference type="PANTHER" id="PTHR13128:SF12">
    <property type="entry name" value="VACUOLAR PROTEIN-SORTING-ASSOCIATED PROTEIN 36"/>
    <property type="match status" value="1"/>
</dbReference>
<dbReference type="GO" id="GO:0031902">
    <property type="term" value="C:late endosome membrane"/>
    <property type="evidence" value="ECO:0007669"/>
    <property type="project" value="UniProtKB-UniRule"/>
</dbReference>
<dbReference type="SUPFAM" id="SSF50729">
    <property type="entry name" value="PH domain-like"/>
    <property type="match status" value="1"/>
</dbReference>
<dbReference type="GO" id="GO:0043328">
    <property type="term" value="P:protein transport to vacuole involved in ubiquitin-dependent protein catabolic process via the multivesicular body sorting pathway"/>
    <property type="evidence" value="ECO:0007669"/>
    <property type="project" value="UniProtKB-UniRule"/>
</dbReference>
<dbReference type="GO" id="GO:0043130">
    <property type="term" value="F:ubiquitin binding"/>
    <property type="evidence" value="ECO:0007669"/>
    <property type="project" value="UniProtKB-UniRule"/>
</dbReference>
<dbReference type="PANTHER" id="PTHR13128">
    <property type="entry name" value="VACUOLAR PROTEIN-SORTING-ASSOCIATED PROTEIN 36"/>
    <property type="match status" value="1"/>
</dbReference>
<dbReference type="FunFam" id="1.10.10.10:FF:000368">
    <property type="entry name" value="vacuolar protein sorting-associated protein 36-like"/>
    <property type="match status" value="1"/>
</dbReference>
<dbReference type="OrthoDB" id="271448at2759"/>
<evidence type="ECO:0000256" key="1">
    <source>
        <dbReference type="ARBA" id="ARBA00009697"/>
    </source>
</evidence>
<dbReference type="InterPro" id="IPR036390">
    <property type="entry name" value="WH_DNA-bd_sf"/>
</dbReference>
<dbReference type="SUPFAM" id="SSF46785">
    <property type="entry name" value="Winged helix' DNA-binding domain"/>
    <property type="match status" value="2"/>
</dbReference>
<evidence type="ECO:0000256" key="4">
    <source>
        <dbReference type="ARBA" id="ARBA00022927"/>
    </source>
</evidence>
<keyword evidence="3 6" id="KW-0967">Endosome</keyword>
<dbReference type="InterPro" id="IPR021648">
    <property type="entry name" value="GLUE_dom"/>
</dbReference>
<evidence type="ECO:0000259" key="8">
    <source>
        <dbReference type="PROSITE" id="PS51495"/>
    </source>
</evidence>
<dbReference type="AlphaFoldDB" id="A0A8X7U349"/>
<comment type="subcellular location">
    <subcellularLocation>
        <location evidence="6">Cytoplasm</location>
    </subcellularLocation>
    <subcellularLocation>
        <location evidence="6">Endosome</location>
    </subcellularLocation>
</comment>
<keyword evidence="10" id="KW-1185">Reference proteome</keyword>
<comment type="similarity">
    <text evidence="1 6">Belongs to the VPS36 family.</text>
</comment>
<dbReference type="Gene3D" id="1.10.10.10">
    <property type="entry name" value="Winged helix-like DNA-binding domain superfamily/Winged helix DNA-binding domain"/>
    <property type="match status" value="2"/>
</dbReference>
<feature type="region of interest" description="Disordered" evidence="7">
    <location>
        <begin position="134"/>
        <end position="156"/>
    </location>
</feature>
<proteinExistence type="inferred from homology"/>
<comment type="function">
    <text evidence="6">Component of the ESCRT-II complex (endosomal sorting complex required for transport II), which is required for multivesicular body (MVB) formation and sorting of endosomal cargo proteins into MVBs.</text>
</comment>
<gene>
    <name evidence="9" type="ORF">Bca52824_069670</name>
</gene>
<dbReference type="GO" id="GO:0000814">
    <property type="term" value="C:ESCRT II complex"/>
    <property type="evidence" value="ECO:0007669"/>
    <property type="project" value="UniProtKB-UniRule"/>
</dbReference>
<dbReference type="PROSITE" id="PS51495">
    <property type="entry name" value="GLUE"/>
    <property type="match status" value="1"/>
</dbReference>
<evidence type="ECO:0000256" key="3">
    <source>
        <dbReference type="ARBA" id="ARBA00022753"/>
    </source>
</evidence>
<dbReference type="GO" id="GO:0032266">
    <property type="term" value="F:phosphatidylinositol-3-phosphate binding"/>
    <property type="evidence" value="ECO:0007669"/>
    <property type="project" value="UniProtKB-UniRule"/>
</dbReference>